<dbReference type="Proteomes" id="UP000606172">
    <property type="component" value="Unassembled WGS sequence"/>
</dbReference>
<dbReference type="EMBL" id="BOOW01000041">
    <property type="protein sequence ID" value="GII96067.1"/>
    <property type="molecule type" value="Genomic_DNA"/>
</dbReference>
<sequence>MRRADKDVDQLHAIDRTRRVVAEPGDLKGADLVEEHAFPQQDEVQRQQCRSPIPVNERVENATSM</sequence>
<dbReference type="AlphaFoldDB" id="A0A919RLM0"/>
<protein>
    <submittedName>
        <fullName evidence="1">Uncharacterized protein</fullName>
    </submittedName>
</protein>
<reference evidence="1" key="1">
    <citation type="submission" date="2021-01" db="EMBL/GenBank/DDBJ databases">
        <title>Whole genome shotgun sequence of Sinosporangium siamense NBRC 109515.</title>
        <authorList>
            <person name="Komaki H."/>
            <person name="Tamura T."/>
        </authorList>
    </citation>
    <scope>NUCLEOTIDE SEQUENCE</scope>
    <source>
        <strain evidence="1">NBRC 109515</strain>
    </source>
</reference>
<evidence type="ECO:0000313" key="2">
    <source>
        <dbReference type="Proteomes" id="UP000606172"/>
    </source>
</evidence>
<gene>
    <name evidence="1" type="ORF">Ssi02_62980</name>
</gene>
<proteinExistence type="predicted"/>
<keyword evidence="2" id="KW-1185">Reference proteome</keyword>
<name>A0A919RLM0_9ACTN</name>
<organism evidence="1 2">
    <name type="scientific">Sinosporangium siamense</name>
    <dbReference type="NCBI Taxonomy" id="1367973"/>
    <lineage>
        <taxon>Bacteria</taxon>
        <taxon>Bacillati</taxon>
        <taxon>Actinomycetota</taxon>
        <taxon>Actinomycetes</taxon>
        <taxon>Streptosporangiales</taxon>
        <taxon>Streptosporangiaceae</taxon>
        <taxon>Sinosporangium</taxon>
    </lineage>
</organism>
<comment type="caution">
    <text evidence="1">The sequence shown here is derived from an EMBL/GenBank/DDBJ whole genome shotgun (WGS) entry which is preliminary data.</text>
</comment>
<evidence type="ECO:0000313" key="1">
    <source>
        <dbReference type="EMBL" id="GII96067.1"/>
    </source>
</evidence>
<accession>A0A919RLM0</accession>